<evidence type="ECO:0000256" key="5">
    <source>
        <dbReference type="ARBA" id="ARBA00022598"/>
    </source>
</evidence>
<dbReference type="SUPFAM" id="SSF53623">
    <property type="entry name" value="MurD-like peptide ligases, catalytic domain"/>
    <property type="match status" value="1"/>
</dbReference>
<gene>
    <name evidence="14 18" type="primary">murC</name>
    <name evidence="18" type="ORF">WI372_13775</name>
</gene>
<dbReference type="InterPro" id="IPR000713">
    <property type="entry name" value="Mur_ligase_N"/>
</dbReference>
<dbReference type="Pfam" id="PF02875">
    <property type="entry name" value="Mur_ligase_C"/>
    <property type="match status" value="1"/>
</dbReference>
<evidence type="ECO:0000259" key="15">
    <source>
        <dbReference type="Pfam" id="PF01225"/>
    </source>
</evidence>
<evidence type="ECO:0000256" key="10">
    <source>
        <dbReference type="ARBA" id="ARBA00022984"/>
    </source>
</evidence>
<dbReference type="InterPro" id="IPR005758">
    <property type="entry name" value="UDP-N-AcMur_Ala_ligase_MurC"/>
</dbReference>
<dbReference type="Gene3D" id="3.90.190.20">
    <property type="entry name" value="Mur ligase, C-terminal domain"/>
    <property type="match status" value="1"/>
</dbReference>
<proteinExistence type="inferred from homology"/>
<evidence type="ECO:0000256" key="3">
    <source>
        <dbReference type="ARBA" id="ARBA00012211"/>
    </source>
</evidence>
<dbReference type="Proteomes" id="UP001484239">
    <property type="component" value="Unassembled WGS sequence"/>
</dbReference>
<dbReference type="InterPro" id="IPR036565">
    <property type="entry name" value="Mur-like_cat_sf"/>
</dbReference>
<evidence type="ECO:0000313" key="18">
    <source>
        <dbReference type="EMBL" id="MEK9502057.1"/>
    </source>
</evidence>
<evidence type="ECO:0000256" key="6">
    <source>
        <dbReference type="ARBA" id="ARBA00022618"/>
    </source>
</evidence>
<dbReference type="Pfam" id="PF01225">
    <property type="entry name" value="Mur_ligase"/>
    <property type="match status" value="1"/>
</dbReference>
<organism evidence="18 19">
    <name type="scientific">Gaopeijia maritima</name>
    <dbReference type="NCBI Taxonomy" id="3119007"/>
    <lineage>
        <taxon>Bacteria</taxon>
        <taxon>Pseudomonadati</taxon>
        <taxon>Gemmatimonadota</taxon>
        <taxon>Longimicrobiia</taxon>
        <taxon>Gaopeijiales</taxon>
        <taxon>Gaopeijiaceae</taxon>
        <taxon>Gaopeijia</taxon>
    </lineage>
</organism>
<keyword evidence="5 14" id="KW-0436">Ligase</keyword>
<comment type="caution">
    <text evidence="18">The sequence shown here is derived from an EMBL/GenBank/DDBJ whole genome shotgun (WGS) entry which is preliminary data.</text>
</comment>
<keyword evidence="9 14" id="KW-0133">Cell shape</keyword>
<comment type="function">
    <text evidence="14">Cell wall formation.</text>
</comment>
<feature type="domain" description="Mur ligase N-terminal catalytic" evidence="15">
    <location>
        <begin position="17"/>
        <end position="112"/>
    </location>
</feature>
<dbReference type="NCBIfam" id="TIGR01082">
    <property type="entry name" value="murC"/>
    <property type="match status" value="1"/>
</dbReference>
<dbReference type="HAMAP" id="MF_00046">
    <property type="entry name" value="MurC"/>
    <property type="match status" value="1"/>
</dbReference>
<feature type="domain" description="Mur ligase C-terminal" evidence="16">
    <location>
        <begin position="319"/>
        <end position="449"/>
    </location>
</feature>
<keyword evidence="6 14" id="KW-0132">Cell division</keyword>
<dbReference type="RefSeq" id="WP_405276808.1">
    <property type="nucleotide sequence ID" value="NZ_JBBHLI010000009.1"/>
</dbReference>
<comment type="similarity">
    <text evidence="14">Belongs to the MurCDEF family.</text>
</comment>
<dbReference type="EMBL" id="JBBHLI010000009">
    <property type="protein sequence ID" value="MEK9502057.1"/>
    <property type="molecule type" value="Genomic_DNA"/>
</dbReference>
<dbReference type="InterPro" id="IPR004101">
    <property type="entry name" value="Mur_ligase_C"/>
</dbReference>
<evidence type="ECO:0000256" key="1">
    <source>
        <dbReference type="ARBA" id="ARBA00004496"/>
    </source>
</evidence>
<keyword evidence="12 14" id="KW-0961">Cell wall biogenesis/degradation</keyword>
<evidence type="ECO:0000256" key="11">
    <source>
        <dbReference type="ARBA" id="ARBA00023306"/>
    </source>
</evidence>
<evidence type="ECO:0000256" key="7">
    <source>
        <dbReference type="ARBA" id="ARBA00022741"/>
    </source>
</evidence>
<keyword evidence="8 14" id="KW-0067">ATP-binding</keyword>
<evidence type="ECO:0000256" key="13">
    <source>
        <dbReference type="ARBA" id="ARBA00047833"/>
    </source>
</evidence>
<evidence type="ECO:0000256" key="8">
    <source>
        <dbReference type="ARBA" id="ARBA00022840"/>
    </source>
</evidence>
<evidence type="ECO:0000256" key="14">
    <source>
        <dbReference type="HAMAP-Rule" id="MF_00046"/>
    </source>
</evidence>
<dbReference type="EC" id="6.3.2.8" evidence="3 14"/>
<feature type="domain" description="Mur ligase central" evidence="17">
    <location>
        <begin position="119"/>
        <end position="297"/>
    </location>
</feature>
<evidence type="ECO:0000259" key="16">
    <source>
        <dbReference type="Pfam" id="PF02875"/>
    </source>
</evidence>
<accession>A0ABU9ED72</accession>
<dbReference type="Gene3D" id="3.40.50.720">
    <property type="entry name" value="NAD(P)-binding Rossmann-like Domain"/>
    <property type="match status" value="1"/>
</dbReference>
<comment type="catalytic activity">
    <reaction evidence="13 14">
        <text>UDP-N-acetyl-alpha-D-muramate + L-alanine + ATP = UDP-N-acetyl-alpha-D-muramoyl-L-alanine + ADP + phosphate + H(+)</text>
        <dbReference type="Rhea" id="RHEA:23372"/>
        <dbReference type="ChEBI" id="CHEBI:15378"/>
        <dbReference type="ChEBI" id="CHEBI:30616"/>
        <dbReference type="ChEBI" id="CHEBI:43474"/>
        <dbReference type="ChEBI" id="CHEBI:57972"/>
        <dbReference type="ChEBI" id="CHEBI:70757"/>
        <dbReference type="ChEBI" id="CHEBI:83898"/>
        <dbReference type="ChEBI" id="CHEBI:456216"/>
        <dbReference type="EC" id="6.3.2.8"/>
    </reaction>
</comment>
<keyword evidence="7 14" id="KW-0547">Nucleotide-binding</keyword>
<sequence length="468" mass="49172">MTAPSVDLLRLARSGPVHFMGIGGAGMYALAEWLVREGGAVTGCDVKRGPAVARLEELGVAVEIGHAPEHLDGVEALVYTAAVPAAHPELARARDLGLPMLKRAEALGALVAGGTVVAIAGTHGKTSTTALTVEVLTAAGLDPTGFGGGRVASWGGNLRPGSAELFVVEADEFDRSFHALTPDVAVVTNVEADHLDIYGDVEGVRAGFRTFLAGLRGDGAVWICADDPGAAALLTGCPGARTYGLSAGSMLRAVEVRHDDRGIRFRVMEEGRDCGAARLHQPGDHNLRNALAAAGVARSLGASWDAIREGWDRFRGVGRRFERLGAVAGVEVIDDYAHHPTEIAATLGAVRSGWPERRLVAVFQPHLFSRTRDFQREFGRALAGADRVWLTDIFPAREAPIEGVDGQLLVRTTREAGGDPAYEPDLDRLAEAVAAELEEGDVVVTLGAGSIDATGPRILAALEGRLHA</sequence>
<evidence type="ECO:0000256" key="4">
    <source>
        <dbReference type="ARBA" id="ARBA00022490"/>
    </source>
</evidence>
<dbReference type="InterPro" id="IPR050061">
    <property type="entry name" value="MurCDEF_pg_biosynth"/>
</dbReference>
<keyword evidence="11 14" id="KW-0131">Cell cycle</keyword>
<dbReference type="InterPro" id="IPR036615">
    <property type="entry name" value="Mur_ligase_C_dom_sf"/>
</dbReference>
<feature type="binding site" evidence="14">
    <location>
        <begin position="121"/>
        <end position="127"/>
    </location>
    <ligand>
        <name>ATP</name>
        <dbReference type="ChEBI" id="CHEBI:30616"/>
    </ligand>
</feature>
<dbReference type="Gene3D" id="3.40.1190.10">
    <property type="entry name" value="Mur-like, catalytic domain"/>
    <property type="match status" value="1"/>
</dbReference>
<protein>
    <recommendedName>
        <fullName evidence="3 14">UDP-N-acetylmuramate--L-alanine ligase</fullName>
        <ecNumber evidence="3 14">6.3.2.8</ecNumber>
    </recommendedName>
    <alternativeName>
        <fullName evidence="14">UDP-N-acetylmuramoyl-L-alanine synthetase</fullName>
    </alternativeName>
</protein>
<dbReference type="InterPro" id="IPR013221">
    <property type="entry name" value="Mur_ligase_cen"/>
</dbReference>
<evidence type="ECO:0000256" key="12">
    <source>
        <dbReference type="ARBA" id="ARBA00023316"/>
    </source>
</evidence>
<dbReference type="PANTHER" id="PTHR43445:SF3">
    <property type="entry name" value="UDP-N-ACETYLMURAMATE--L-ALANINE LIGASE"/>
    <property type="match status" value="1"/>
</dbReference>
<comment type="subcellular location">
    <subcellularLocation>
        <location evidence="1 14">Cytoplasm</location>
    </subcellularLocation>
</comment>
<evidence type="ECO:0000313" key="19">
    <source>
        <dbReference type="Proteomes" id="UP001484239"/>
    </source>
</evidence>
<dbReference type="GO" id="GO:0008763">
    <property type="term" value="F:UDP-N-acetylmuramate-L-alanine ligase activity"/>
    <property type="evidence" value="ECO:0007669"/>
    <property type="project" value="UniProtKB-EC"/>
</dbReference>
<evidence type="ECO:0000256" key="9">
    <source>
        <dbReference type="ARBA" id="ARBA00022960"/>
    </source>
</evidence>
<keyword evidence="10 14" id="KW-0573">Peptidoglycan synthesis</keyword>
<keyword evidence="19" id="KW-1185">Reference proteome</keyword>
<evidence type="ECO:0000259" key="17">
    <source>
        <dbReference type="Pfam" id="PF08245"/>
    </source>
</evidence>
<dbReference type="Pfam" id="PF08245">
    <property type="entry name" value="Mur_ligase_M"/>
    <property type="match status" value="1"/>
</dbReference>
<name>A0ABU9ED72_9BACT</name>
<reference evidence="18 19" key="1">
    <citation type="submission" date="2024-02" db="EMBL/GenBank/DDBJ databases">
        <title>A novel Gemmatimonadota bacterium.</title>
        <authorList>
            <person name="Du Z.-J."/>
            <person name="Ye Y.-Q."/>
        </authorList>
    </citation>
    <scope>NUCLEOTIDE SEQUENCE [LARGE SCALE GENOMIC DNA]</scope>
    <source>
        <strain evidence="18 19">DH-20</strain>
    </source>
</reference>
<keyword evidence="4 14" id="KW-0963">Cytoplasm</keyword>
<dbReference type="PANTHER" id="PTHR43445">
    <property type="entry name" value="UDP-N-ACETYLMURAMATE--L-ALANINE LIGASE-RELATED"/>
    <property type="match status" value="1"/>
</dbReference>
<comment type="pathway">
    <text evidence="2 14">Cell wall biogenesis; peptidoglycan biosynthesis.</text>
</comment>
<dbReference type="SUPFAM" id="SSF51984">
    <property type="entry name" value="MurCD N-terminal domain"/>
    <property type="match status" value="1"/>
</dbReference>
<evidence type="ECO:0000256" key="2">
    <source>
        <dbReference type="ARBA" id="ARBA00004752"/>
    </source>
</evidence>
<dbReference type="SUPFAM" id="SSF53244">
    <property type="entry name" value="MurD-like peptide ligases, peptide-binding domain"/>
    <property type="match status" value="1"/>
</dbReference>